<keyword evidence="9" id="KW-1185">Reference proteome</keyword>
<evidence type="ECO:0000256" key="4">
    <source>
        <dbReference type="ARBA" id="ARBA00022679"/>
    </source>
</evidence>
<accession>A0A5N6SB55</accession>
<dbReference type="InterPro" id="IPR015422">
    <property type="entry name" value="PyrdxlP-dep_Trfase_small"/>
</dbReference>
<dbReference type="Pfam" id="PF00155">
    <property type="entry name" value="Aminotran_1_2"/>
    <property type="match status" value="1"/>
</dbReference>
<evidence type="ECO:0000256" key="1">
    <source>
        <dbReference type="ARBA" id="ARBA00001933"/>
    </source>
</evidence>
<dbReference type="InterPro" id="IPR050596">
    <property type="entry name" value="AspAT/PAT-like"/>
</dbReference>
<gene>
    <name evidence="8" type="ORF">DDE84_01435</name>
</gene>
<evidence type="ECO:0000313" key="9">
    <source>
        <dbReference type="Proteomes" id="UP000325415"/>
    </source>
</evidence>
<evidence type="ECO:0000256" key="6">
    <source>
        <dbReference type="RuleBase" id="RU000481"/>
    </source>
</evidence>
<dbReference type="GO" id="GO:0006520">
    <property type="term" value="P:amino acid metabolic process"/>
    <property type="evidence" value="ECO:0007669"/>
    <property type="project" value="InterPro"/>
</dbReference>
<organism evidence="8 9">
    <name type="scientific">Bifidobacterium tibiigranuli</name>
    <dbReference type="NCBI Taxonomy" id="2172043"/>
    <lineage>
        <taxon>Bacteria</taxon>
        <taxon>Bacillati</taxon>
        <taxon>Actinomycetota</taxon>
        <taxon>Actinomycetes</taxon>
        <taxon>Bifidobacteriales</taxon>
        <taxon>Bifidobacteriaceae</taxon>
        <taxon>Bifidobacterium</taxon>
    </lineage>
</organism>
<dbReference type="InterPro" id="IPR004839">
    <property type="entry name" value="Aminotransferase_I/II_large"/>
</dbReference>
<dbReference type="Gene3D" id="3.90.1150.10">
    <property type="entry name" value="Aspartate Aminotransferase, domain 1"/>
    <property type="match status" value="1"/>
</dbReference>
<reference evidence="8 9" key="1">
    <citation type="submission" date="2018-04" db="EMBL/GenBank/DDBJ databases">
        <authorList>
            <person name="Eckel V.P."/>
            <person name="Vogel R.F."/>
        </authorList>
    </citation>
    <scope>NUCLEOTIDE SEQUENCE [LARGE SCALE GENOMIC DNA]</scope>
    <source>
        <strain evidence="9">TMW 2.1764</strain>
    </source>
</reference>
<dbReference type="EMBL" id="QDAG01000001">
    <property type="protein sequence ID" value="KAE8130333.1"/>
    <property type="molecule type" value="Genomic_DNA"/>
</dbReference>
<evidence type="ECO:0000256" key="2">
    <source>
        <dbReference type="ARBA" id="ARBA00007441"/>
    </source>
</evidence>
<comment type="caution">
    <text evidence="8">The sequence shown here is derived from an EMBL/GenBank/DDBJ whole genome shotgun (WGS) entry which is preliminary data.</text>
</comment>
<protein>
    <recommendedName>
        <fullName evidence="6">Aminotransferase</fullName>
        <ecNumber evidence="6">2.6.1.-</ecNumber>
    </recommendedName>
</protein>
<dbReference type="GO" id="GO:0030170">
    <property type="term" value="F:pyridoxal phosphate binding"/>
    <property type="evidence" value="ECO:0007669"/>
    <property type="project" value="InterPro"/>
</dbReference>
<dbReference type="InterPro" id="IPR004838">
    <property type="entry name" value="NHTrfase_class1_PyrdxlP-BS"/>
</dbReference>
<keyword evidence="3 6" id="KW-0032">Aminotransferase</keyword>
<comment type="cofactor">
    <cofactor evidence="1 6">
        <name>pyridoxal 5'-phosphate</name>
        <dbReference type="ChEBI" id="CHEBI:597326"/>
    </cofactor>
</comment>
<dbReference type="PROSITE" id="PS00105">
    <property type="entry name" value="AA_TRANSFER_CLASS_1"/>
    <property type="match status" value="1"/>
</dbReference>
<dbReference type="PANTHER" id="PTHR46383">
    <property type="entry name" value="ASPARTATE AMINOTRANSFERASE"/>
    <property type="match status" value="1"/>
</dbReference>
<sequence>MPSIRLSERVTSIKESPSAVAADHVRDLRAQGRNILSLTVGQPDFDTPESICEAAVEAIKHGETRYTSANGTPELRNAIRQYYLRRYGRPCEDDEICVGVGGKQVIALALMATLCPGDEVIVPAPYWVSYTDMAIMNSGTPVVVETTEADGFKMTADELEQAISDSTRWLILNSPSNPSGAVYSTSELQALADVLRKHSDVLVLCDDIYNEIVFSDAKPKGLVSIAPDLANRILTVNGVSKTYAMTGWRIGFGIGPKALIGAMNKLVSQISSCASSVSQAAAAAALTGDQSAVGDMVQAYHERRDFAVERINQIDGLSCLSPDGAFYIYVNCAGLIGRHCPDGTVLGDDAAVSDYFLSQASVGTVPGTAYGLSPYFRISFATSIQVLGDAFDSIEQAIAVLQ</sequence>
<keyword evidence="4 6" id="KW-0808">Transferase</keyword>
<proteinExistence type="inferred from homology"/>
<dbReference type="RefSeq" id="WP_152579957.1">
    <property type="nucleotide sequence ID" value="NZ_JAKVIV010000004.1"/>
</dbReference>
<keyword evidence="5" id="KW-0663">Pyridoxal phosphate</keyword>
<dbReference type="EC" id="2.6.1.-" evidence="6"/>
<evidence type="ECO:0000256" key="5">
    <source>
        <dbReference type="ARBA" id="ARBA00022898"/>
    </source>
</evidence>
<dbReference type="PANTHER" id="PTHR46383:SF1">
    <property type="entry name" value="ASPARTATE AMINOTRANSFERASE"/>
    <property type="match status" value="1"/>
</dbReference>
<dbReference type="GeneID" id="78126363"/>
<evidence type="ECO:0000313" key="8">
    <source>
        <dbReference type="EMBL" id="KAE8130333.1"/>
    </source>
</evidence>
<dbReference type="FunFam" id="3.40.640.10:FF:000033">
    <property type="entry name" value="Aspartate aminotransferase"/>
    <property type="match status" value="1"/>
</dbReference>
<dbReference type="GO" id="GO:0008483">
    <property type="term" value="F:transaminase activity"/>
    <property type="evidence" value="ECO:0007669"/>
    <property type="project" value="UniProtKB-KW"/>
</dbReference>
<evidence type="ECO:0000259" key="7">
    <source>
        <dbReference type="Pfam" id="PF00155"/>
    </source>
</evidence>
<comment type="similarity">
    <text evidence="2 6">Belongs to the class-I pyridoxal-phosphate-dependent aminotransferase family.</text>
</comment>
<evidence type="ECO:0000256" key="3">
    <source>
        <dbReference type="ARBA" id="ARBA00022576"/>
    </source>
</evidence>
<dbReference type="InterPro" id="IPR015421">
    <property type="entry name" value="PyrdxlP-dep_Trfase_major"/>
</dbReference>
<dbReference type="Gene3D" id="3.40.640.10">
    <property type="entry name" value="Type I PLP-dependent aspartate aminotransferase-like (Major domain)"/>
    <property type="match status" value="1"/>
</dbReference>
<dbReference type="Proteomes" id="UP000325415">
    <property type="component" value="Unassembled WGS sequence"/>
</dbReference>
<dbReference type="SUPFAM" id="SSF53383">
    <property type="entry name" value="PLP-dependent transferases"/>
    <property type="match status" value="1"/>
</dbReference>
<name>A0A5N6SB55_9BIFI</name>
<dbReference type="CDD" id="cd00609">
    <property type="entry name" value="AAT_like"/>
    <property type="match status" value="1"/>
</dbReference>
<feature type="domain" description="Aminotransferase class I/classII large" evidence="7">
    <location>
        <begin position="34"/>
        <end position="383"/>
    </location>
</feature>
<dbReference type="AlphaFoldDB" id="A0A5N6SB55"/>
<dbReference type="InterPro" id="IPR015424">
    <property type="entry name" value="PyrdxlP-dep_Trfase"/>
</dbReference>
<dbReference type="OrthoDB" id="9763453at2"/>